<name>A0AB34KVX8_9PEZI</name>
<sequence length="308" mass="34776">MASKPVTLKVQPRGKPIPGLPKETKIYIQGSTADLYQRIAADSKSSVHRLRITQGKGTAIPNDKSVTVASTELQDGDVIQVKDLGPQIAWRTVFIIEYLGPLLIHPIFYYLRPYIYTLPTFNPGPSSLQTISFWMITLHFLKRELETIFVHRFSLATMPYTNIFKNSAHYWLFSGVLIAYFTYSPNSPTASSDASPALTYVAVALYIIGELCNLSTHLTLRSLRAPGSTERGIPRGLGFDWVTCPNYLFESIAWVAILLVNRHWSTAIFIALAVGQMAIWAKKKERRYRKELGGKYKKKRFAMVPGIW</sequence>
<keyword evidence="12" id="KW-0443">Lipid metabolism</keyword>
<dbReference type="InterPro" id="IPR039357">
    <property type="entry name" value="SRD5A/TECR"/>
</dbReference>
<keyword evidence="11" id="KW-0560">Oxidoreductase</keyword>
<evidence type="ECO:0000256" key="12">
    <source>
        <dbReference type="ARBA" id="ARBA00023098"/>
    </source>
</evidence>
<dbReference type="InterPro" id="IPR001104">
    <property type="entry name" value="3-oxo-5_a-steroid_4-DH_C"/>
</dbReference>
<keyword evidence="13 17" id="KW-0472">Membrane</keyword>
<dbReference type="Proteomes" id="UP000803884">
    <property type="component" value="Unassembled WGS sequence"/>
</dbReference>
<evidence type="ECO:0000256" key="16">
    <source>
        <dbReference type="ARBA" id="ARBA00058640"/>
    </source>
</evidence>
<keyword evidence="6 17" id="KW-0812">Transmembrane</keyword>
<evidence type="ECO:0000256" key="9">
    <source>
        <dbReference type="ARBA" id="ARBA00022857"/>
    </source>
</evidence>
<dbReference type="EMBL" id="JAAQHG020000005">
    <property type="protein sequence ID" value="KAL1589244.1"/>
    <property type="molecule type" value="Genomic_DNA"/>
</dbReference>
<dbReference type="GO" id="GO:0005789">
    <property type="term" value="C:endoplasmic reticulum membrane"/>
    <property type="evidence" value="ECO:0007669"/>
    <property type="project" value="UniProtKB-SubCell"/>
</dbReference>
<keyword evidence="9" id="KW-0521">NADP</keyword>
<evidence type="ECO:0000256" key="2">
    <source>
        <dbReference type="ARBA" id="ARBA00005194"/>
    </source>
</evidence>
<protein>
    <recommendedName>
        <fullName evidence="4">very-long-chain enoyl-CoA reductase</fullName>
        <ecNumber evidence="4">1.3.1.93</ecNumber>
    </recommendedName>
</protein>
<dbReference type="GeneID" id="96003451"/>
<dbReference type="GO" id="GO:0102758">
    <property type="term" value="F:very-long-chain enoyl-CoA reductase activity"/>
    <property type="evidence" value="ECO:0007669"/>
    <property type="project" value="UniProtKB-EC"/>
</dbReference>
<feature type="transmembrane region" description="Helical" evidence="17">
    <location>
        <begin position="263"/>
        <end position="281"/>
    </location>
</feature>
<evidence type="ECO:0000256" key="13">
    <source>
        <dbReference type="ARBA" id="ARBA00023136"/>
    </source>
</evidence>
<comment type="caution">
    <text evidence="19">The sequence shown here is derived from an EMBL/GenBank/DDBJ whole genome shotgun (WGS) entry which is preliminary data.</text>
</comment>
<comment type="catalytic activity">
    <reaction evidence="15">
        <text>a very-long-chain 2,3-saturated fatty acyl-CoA + NADP(+) = a very-long-chain (2E)-enoyl-CoA + NADPH + H(+)</text>
        <dbReference type="Rhea" id="RHEA:14473"/>
        <dbReference type="ChEBI" id="CHEBI:15378"/>
        <dbReference type="ChEBI" id="CHEBI:57783"/>
        <dbReference type="ChEBI" id="CHEBI:58349"/>
        <dbReference type="ChEBI" id="CHEBI:83724"/>
        <dbReference type="ChEBI" id="CHEBI:83728"/>
        <dbReference type="EC" id="1.3.1.93"/>
    </reaction>
</comment>
<evidence type="ECO:0000256" key="4">
    <source>
        <dbReference type="ARBA" id="ARBA00012530"/>
    </source>
</evidence>
<dbReference type="GO" id="GO:0042761">
    <property type="term" value="P:very long-chain fatty acid biosynthetic process"/>
    <property type="evidence" value="ECO:0007669"/>
    <property type="project" value="TreeGrafter"/>
</dbReference>
<reference evidence="19 20" key="1">
    <citation type="journal article" date="2020" name="Microbiol. Resour. Announc.">
        <title>Draft Genome Sequence of a Cladosporium Species Isolated from the Mesophotic Ascidian Didemnum maculosum.</title>
        <authorList>
            <person name="Gioti A."/>
            <person name="Siaperas R."/>
            <person name="Nikolaivits E."/>
            <person name="Le Goff G."/>
            <person name="Ouazzani J."/>
            <person name="Kotoulas G."/>
            <person name="Topakas E."/>
        </authorList>
    </citation>
    <scope>NUCLEOTIDE SEQUENCE [LARGE SCALE GENOMIC DNA]</scope>
    <source>
        <strain evidence="19 20">TM138-S3</strain>
    </source>
</reference>
<keyword evidence="8" id="KW-0276">Fatty acid metabolism</keyword>
<feature type="domain" description="3-oxo-5-alpha-steroid 4-dehydrogenase C-terminal" evidence="18">
    <location>
        <begin position="157"/>
        <end position="308"/>
    </location>
</feature>
<evidence type="ECO:0000256" key="10">
    <source>
        <dbReference type="ARBA" id="ARBA00022989"/>
    </source>
</evidence>
<evidence type="ECO:0000256" key="14">
    <source>
        <dbReference type="ARBA" id="ARBA00023160"/>
    </source>
</evidence>
<evidence type="ECO:0000256" key="15">
    <source>
        <dbReference type="ARBA" id="ARBA00051495"/>
    </source>
</evidence>
<accession>A0AB34KVX8</accession>
<comment type="pathway">
    <text evidence="2">Lipid metabolism; fatty acid biosynthesis.</text>
</comment>
<gene>
    <name evidence="19" type="ORF">WHR41_02007</name>
</gene>
<dbReference type="Gene3D" id="1.20.120.1630">
    <property type="match status" value="1"/>
</dbReference>
<keyword evidence="5" id="KW-0444">Lipid biosynthesis</keyword>
<evidence type="ECO:0000256" key="7">
    <source>
        <dbReference type="ARBA" id="ARBA00022824"/>
    </source>
</evidence>
<dbReference type="FunFam" id="1.20.120.1630:FF:000010">
    <property type="entry name" value="Steroid alpha reductase family protein"/>
    <property type="match status" value="1"/>
</dbReference>
<proteinExistence type="inferred from homology"/>
<comment type="similarity">
    <text evidence="3">Belongs to the steroid 5-alpha reductase family.</text>
</comment>
<evidence type="ECO:0000256" key="1">
    <source>
        <dbReference type="ARBA" id="ARBA00004477"/>
    </source>
</evidence>
<evidence type="ECO:0000259" key="18">
    <source>
        <dbReference type="Pfam" id="PF02544"/>
    </source>
</evidence>
<keyword evidence="14" id="KW-0275">Fatty acid biosynthesis</keyword>
<dbReference type="EC" id="1.3.1.93" evidence="4"/>
<dbReference type="PROSITE" id="PS50244">
    <property type="entry name" value="S5A_REDUCTASE"/>
    <property type="match status" value="1"/>
</dbReference>
<comment type="subcellular location">
    <subcellularLocation>
        <location evidence="1">Endoplasmic reticulum membrane</location>
        <topology evidence="1">Multi-pass membrane protein</topology>
    </subcellularLocation>
</comment>
<evidence type="ECO:0000256" key="8">
    <source>
        <dbReference type="ARBA" id="ARBA00022832"/>
    </source>
</evidence>
<feature type="transmembrane region" description="Helical" evidence="17">
    <location>
        <begin position="237"/>
        <end position="257"/>
    </location>
</feature>
<evidence type="ECO:0000256" key="11">
    <source>
        <dbReference type="ARBA" id="ARBA00023002"/>
    </source>
</evidence>
<evidence type="ECO:0000256" key="6">
    <source>
        <dbReference type="ARBA" id="ARBA00022692"/>
    </source>
</evidence>
<evidence type="ECO:0000313" key="20">
    <source>
        <dbReference type="Proteomes" id="UP000803884"/>
    </source>
</evidence>
<dbReference type="Pfam" id="PF02544">
    <property type="entry name" value="Steroid_dh"/>
    <property type="match status" value="1"/>
</dbReference>
<organism evidence="19 20">
    <name type="scientific">Cladosporium halotolerans</name>
    <dbReference type="NCBI Taxonomy" id="1052096"/>
    <lineage>
        <taxon>Eukaryota</taxon>
        <taxon>Fungi</taxon>
        <taxon>Dikarya</taxon>
        <taxon>Ascomycota</taxon>
        <taxon>Pezizomycotina</taxon>
        <taxon>Dothideomycetes</taxon>
        <taxon>Dothideomycetidae</taxon>
        <taxon>Cladosporiales</taxon>
        <taxon>Cladosporiaceae</taxon>
        <taxon>Cladosporium</taxon>
    </lineage>
</organism>
<dbReference type="RefSeq" id="XP_069232349.1">
    <property type="nucleotide sequence ID" value="XM_069370613.1"/>
</dbReference>
<keyword evidence="7" id="KW-0256">Endoplasmic reticulum</keyword>
<keyword evidence="20" id="KW-1185">Reference proteome</keyword>
<comment type="function">
    <text evidence="16">Catalyzes the last of the four reactions of the long-chain fatty acids elongation cycle. This endoplasmic reticulum-bound enzymatic process, allows the addition of 2 carbons to the chain of long- and very long-chain fatty acids/VLCFAs per cycle. This enzyme reduces the trans-2,3-enoyl-CoA fatty acid intermediate to an acyl-CoA that can be further elongated by entering a new cycle of elongation. Thereby, it participates in the production of VLCFAs of different chain lengths that are involved in multiple biological processes as precursors of membrane lipids and lipid mediators.</text>
</comment>
<evidence type="ECO:0000256" key="3">
    <source>
        <dbReference type="ARBA" id="ARBA00007742"/>
    </source>
</evidence>
<evidence type="ECO:0000256" key="17">
    <source>
        <dbReference type="SAM" id="Phobius"/>
    </source>
</evidence>
<evidence type="ECO:0000256" key="5">
    <source>
        <dbReference type="ARBA" id="ARBA00022516"/>
    </source>
</evidence>
<feature type="transmembrane region" description="Helical" evidence="17">
    <location>
        <begin position="168"/>
        <end position="185"/>
    </location>
</feature>
<dbReference type="PANTHER" id="PTHR10556:SF28">
    <property type="entry name" value="VERY-LONG-CHAIN ENOYL-COA REDUCTASE"/>
    <property type="match status" value="1"/>
</dbReference>
<dbReference type="PANTHER" id="PTHR10556">
    <property type="entry name" value="3-OXO-5-ALPHA-STEROID 4-DEHYDROGENASE"/>
    <property type="match status" value="1"/>
</dbReference>
<evidence type="ECO:0000313" key="19">
    <source>
        <dbReference type="EMBL" id="KAL1589244.1"/>
    </source>
</evidence>
<feature type="transmembrane region" description="Helical" evidence="17">
    <location>
        <begin position="197"/>
        <end position="216"/>
    </location>
</feature>
<dbReference type="AlphaFoldDB" id="A0AB34KVX8"/>
<keyword evidence="10 17" id="KW-1133">Transmembrane helix</keyword>